<keyword evidence="2" id="KW-1185">Reference proteome</keyword>
<dbReference type="InterPro" id="IPR029057">
    <property type="entry name" value="PRTase-like"/>
</dbReference>
<gene>
    <name evidence="1" type="ORF">APT65_00119</name>
</gene>
<dbReference type="PANTHER" id="PTHR10210:SF41">
    <property type="entry name" value="RIBOSE-PHOSPHATE PYROPHOSPHOKINASE 1, CHLOROPLASTIC"/>
    <property type="match status" value="1"/>
</dbReference>
<dbReference type="Gene3D" id="3.40.50.2020">
    <property type="match status" value="2"/>
</dbReference>
<evidence type="ECO:0000313" key="1">
    <source>
        <dbReference type="EMBL" id="UZV39722.1"/>
    </source>
</evidence>
<evidence type="ECO:0000313" key="2">
    <source>
        <dbReference type="Proteomes" id="UP001163735"/>
    </source>
</evidence>
<dbReference type="Proteomes" id="UP001163735">
    <property type="component" value="Segment"/>
</dbReference>
<dbReference type="EMBL" id="OP491958">
    <property type="protein sequence ID" value="UZV39722.1"/>
    <property type="molecule type" value="Genomic_DNA"/>
</dbReference>
<accession>A0A9E8JZQ9</accession>
<dbReference type="PANTHER" id="PTHR10210">
    <property type="entry name" value="RIBOSE-PHOSPHATE DIPHOSPHOKINASE FAMILY MEMBER"/>
    <property type="match status" value="1"/>
</dbReference>
<dbReference type="SUPFAM" id="SSF53271">
    <property type="entry name" value="PRTase-like"/>
    <property type="match status" value="1"/>
</dbReference>
<dbReference type="GO" id="GO:0002189">
    <property type="term" value="C:ribose phosphate diphosphokinase complex"/>
    <property type="evidence" value="ECO:0007669"/>
    <property type="project" value="TreeGrafter"/>
</dbReference>
<sequence>MIKINFIPPHTTEQKPISFKEWEFPAGEVGVRLGDEARGYKGCEWFIAWHFESTKETSLLGNLVDAIRHVDSDAILNLSVPYLPFSRQDRAVHYGDSFALKEFGRVLNGMAFSRVTTWDVHSDVAQKVVERLNDIPQQAWGSLLIDNHEFTHVIAPDAGAAKKIYKSTNGKHVEVIVCSKARDETGAVIGLDVEVGEVKRGNKYLVLDDICDGGATFNFLAKELEIPSDQMHLYTTHGIYSRGLDDLLSNYSSVFTANLMSKDEFTINMFKKDDKCPLLFVAHG</sequence>
<dbReference type="InterPro" id="IPR005946">
    <property type="entry name" value="Rib-P_diPkinase"/>
</dbReference>
<protein>
    <submittedName>
        <fullName evidence="1">Ribose-phosphate pyrophosphokinase</fullName>
    </submittedName>
</protein>
<dbReference type="GO" id="GO:0004749">
    <property type="term" value="F:ribose phosphate diphosphokinase activity"/>
    <property type="evidence" value="ECO:0007669"/>
    <property type="project" value="TreeGrafter"/>
</dbReference>
<dbReference type="CDD" id="cd06223">
    <property type="entry name" value="PRTases_typeI"/>
    <property type="match status" value="1"/>
</dbReference>
<reference evidence="1" key="1">
    <citation type="submission" date="2022-09" db="EMBL/GenBank/DDBJ databases">
        <authorList>
            <person name="Cebeci A."/>
            <person name="Ture M."/>
            <person name="Alemdag M."/>
            <person name="Altinok I."/>
        </authorList>
    </citation>
    <scope>NUCLEOTIDE SEQUENCE</scope>
</reference>
<dbReference type="GO" id="GO:0000287">
    <property type="term" value="F:magnesium ion binding"/>
    <property type="evidence" value="ECO:0007669"/>
    <property type="project" value="InterPro"/>
</dbReference>
<proteinExistence type="predicted"/>
<dbReference type="InterPro" id="IPR000836">
    <property type="entry name" value="PRTase_dom"/>
</dbReference>
<name>A0A9E8JZQ9_9CAUD</name>
<dbReference type="GO" id="GO:0006164">
    <property type="term" value="P:purine nucleotide biosynthetic process"/>
    <property type="evidence" value="ECO:0007669"/>
    <property type="project" value="TreeGrafter"/>
</dbReference>
<dbReference type="GO" id="GO:0006015">
    <property type="term" value="P:5-phosphoribose 1-diphosphate biosynthetic process"/>
    <property type="evidence" value="ECO:0007669"/>
    <property type="project" value="TreeGrafter"/>
</dbReference>
<organism evidence="1 2">
    <name type="scientific">Aeromonas phage APT65</name>
    <dbReference type="NCBI Taxonomy" id="2982914"/>
    <lineage>
        <taxon>Viruses</taxon>
        <taxon>Duplodnaviria</taxon>
        <taxon>Heunggongvirae</taxon>
        <taxon>Uroviricota</taxon>
        <taxon>Caudoviricetes</taxon>
        <taxon>Aquaneticvirus</taxon>
        <taxon>Aquaneticvirus ApT65</taxon>
    </lineage>
</organism>